<dbReference type="Pfam" id="PF18382">
    <property type="entry name" value="Formin_GBD_N"/>
    <property type="match status" value="1"/>
</dbReference>
<accession>A0ABD1D1G6</accession>
<dbReference type="AlphaFoldDB" id="A0ABD1D1G6"/>
<feature type="non-terminal residue" evidence="2">
    <location>
        <position position="115"/>
    </location>
</feature>
<organism evidence="2 3">
    <name type="scientific">Culex pipiens pipiens</name>
    <name type="common">Northern house mosquito</name>
    <dbReference type="NCBI Taxonomy" id="38569"/>
    <lineage>
        <taxon>Eukaryota</taxon>
        <taxon>Metazoa</taxon>
        <taxon>Ecdysozoa</taxon>
        <taxon>Arthropoda</taxon>
        <taxon>Hexapoda</taxon>
        <taxon>Insecta</taxon>
        <taxon>Pterygota</taxon>
        <taxon>Neoptera</taxon>
        <taxon>Endopterygota</taxon>
        <taxon>Diptera</taxon>
        <taxon>Nematocera</taxon>
        <taxon>Culicoidea</taxon>
        <taxon>Culicidae</taxon>
        <taxon>Culicinae</taxon>
        <taxon>Culicini</taxon>
        <taxon>Culex</taxon>
        <taxon>Culex</taxon>
    </lineage>
</organism>
<evidence type="ECO:0000259" key="1">
    <source>
        <dbReference type="Pfam" id="PF18382"/>
    </source>
</evidence>
<dbReference type="Gene3D" id="1.25.10.10">
    <property type="entry name" value="Leucine-rich Repeat Variant"/>
    <property type="match status" value="1"/>
</dbReference>
<comment type="caution">
    <text evidence="2">The sequence shown here is derived from an EMBL/GenBank/DDBJ whole genome shotgun (WGS) entry which is preliminary data.</text>
</comment>
<sequence>MDPDDLITLRVQYLVDSDPFNSFAMYPIPSRAPAFSFASSAPLATQLGVLLRHLGAPQRLDDAALQVYKDGDYGAYLDLESSLAEQSEDIEGLNANRKNSLVVRTQLSVRVHCII</sequence>
<dbReference type="InterPro" id="IPR011989">
    <property type="entry name" value="ARM-like"/>
</dbReference>
<dbReference type="PANTHER" id="PTHR45920">
    <property type="entry name" value="FORMIN HOMOLOGY 2 DOMAIN CONTAINING, ISOFORM I"/>
    <property type="match status" value="1"/>
</dbReference>
<dbReference type="InterPro" id="IPR041387">
    <property type="entry name" value="FHOD1_GBD_N"/>
</dbReference>
<dbReference type="Proteomes" id="UP001562425">
    <property type="component" value="Unassembled WGS sequence"/>
</dbReference>
<protein>
    <recommendedName>
        <fullName evidence="1">FHOD1 N-terminal GTPase-binding domain-containing protein</fullName>
    </recommendedName>
</protein>
<evidence type="ECO:0000313" key="2">
    <source>
        <dbReference type="EMBL" id="KAL1388265.1"/>
    </source>
</evidence>
<proteinExistence type="predicted"/>
<evidence type="ECO:0000313" key="3">
    <source>
        <dbReference type="Proteomes" id="UP001562425"/>
    </source>
</evidence>
<reference evidence="2 3" key="1">
    <citation type="submission" date="2024-05" db="EMBL/GenBank/DDBJ databases">
        <title>Culex pipiens pipiens assembly and annotation.</title>
        <authorList>
            <person name="Alout H."/>
            <person name="Durand T."/>
        </authorList>
    </citation>
    <scope>NUCLEOTIDE SEQUENCE [LARGE SCALE GENOMIC DNA]</scope>
    <source>
        <strain evidence="2">HA-2024</strain>
        <tissue evidence="2">Whole body</tissue>
    </source>
</reference>
<name>A0ABD1D1G6_CULPP</name>
<feature type="domain" description="FHOD1 N-terminal GTPase-binding" evidence="1">
    <location>
        <begin position="8"/>
        <end position="95"/>
    </location>
</feature>
<dbReference type="PANTHER" id="PTHR45920:SF4">
    <property type="entry name" value="FORMIN HOMOLOGY 2 DOMAIN CONTAINING, ISOFORM I"/>
    <property type="match status" value="1"/>
</dbReference>
<dbReference type="EMBL" id="JBEHCU010008110">
    <property type="protein sequence ID" value="KAL1388265.1"/>
    <property type="molecule type" value="Genomic_DNA"/>
</dbReference>
<gene>
    <name evidence="2" type="ORF">pipiens_012669</name>
</gene>
<keyword evidence="3" id="KW-1185">Reference proteome</keyword>